<dbReference type="PANTHER" id="PTHR34817">
    <property type="entry name" value="NUCLEOTIDYLTRANSFERASE"/>
    <property type="match status" value="1"/>
</dbReference>
<gene>
    <name evidence="2" type="ORF">CLV92_10149</name>
</gene>
<dbReference type="InterPro" id="IPR018775">
    <property type="entry name" value="RlaP"/>
</dbReference>
<dbReference type="RefSeq" id="WP_104430798.1">
    <property type="nucleotide sequence ID" value="NZ_PTJD01000001.1"/>
</dbReference>
<dbReference type="AlphaFoldDB" id="A0A2S6IVH0"/>
<dbReference type="Pfam" id="PF10127">
    <property type="entry name" value="RlaP"/>
    <property type="match status" value="1"/>
</dbReference>
<reference evidence="2 3" key="1">
    <citation type="submission" date="2018-02" db="EMBL/GenBank/DDBJ databases">
        <title>Genomic Encyclopedia of Archaeal and Bacterial Type Strains, Phase II (KMG-II): from individual species to whole genera.</title>
        <authorList>
            <person name="Goeker M."/>
        </authorList>
    </citation>
    <scope>NUCLEOTIDE SEQUENCE [LARGE SCALE GENOMIC DNA]</scope>
    <source>
        <strain evidence="2 3">DSM 22857</strain>
    </source>
</reference>
<feature type="region of interest" description="Disordered" evidence="1">
    <location>
        <begin position="19"/>
        <end position="47"/>
    </location>
</feature>
<proteinExistence type="predicted"/>
<evidence type="ECO:0000313" key="2">
    <source>
        <dbReference type="EMBL" id="PPK98354.1"/>
    </source>
</evidence>
<dbReference type="EMBL" id="PTJD01000001">
    <property type="protein sequence ID" value="PPK98354.1"/>
    <property type="molecule type" value="Genomic_DNA"/>
</dbReference>
<organism evidence="2 3">
    <name type="scientific">Kineococcus xinjiangensis</name>
    <dbReference type="NCBI Taxonomy" id="512762"/>
    <lineage>
        <taxon>Bacteria</taxon>
        <taxon>Bacillati</taxon>
        <taxon>Actinomycetota</taxon>
        <taxon>Actinomycetes</taxon>
        <taxon>Kineosporiales</taxon>
        <taxon>Kineosporiaceae</taxon>
        <taxon>Kineococcus</taxon>
    </lineage>
</organism>
<feature type="compositionally biased region" description="Basic and acidic residues" evidence="1">
    <location>
        <begin position="26"/>
        <end position="37"/>
    </location>
</feature>
<protein>
    <submittedName>
        <fullName evidence="2">Putative nucleotidyltransferase</fullName>
    </submittedName>
</protein>
<comment type="caution">
    <text evidence="2">The sequence shown here is derived from an EMBL/GenBank/DDBJ whole genome shotgun (WGS) entry which is preliminary data.</text>
</comment>
<keyword evidence="3" id="KW-1185">Reference proteome</keyword>
<dbReference type="OrthoDB" id="243791at2"/>
<accession>A0A2S6IVH0</accession>
<evidence type="ECO:0000313" key="3">
    <source>
        <dbReference type="Proteomes" id="UP000239485"/>
    </source>
</evidence>
<dbReference type="GO" id="GO:0016740">
    <property type="term" value="F:transferase activity"/>
    <property type="evidence" value="ECO:0007669"/>
    <property type="project" value="UniProtKB-KW"/>
</dbReference>
<dbReference type="Proteomes" id="UP000239485">
    <property type="component" value="Unassembled WGS sequence"/>
</dbReference>
<keyword evidence="2" id="KW-0808">Transferase</keyword>
<evidence type="ECO:0000256" key="1">
    <source>
        <dbReference type="SAM" id="MobiDB-lite"/>
    </source>
</evidence>
<sequence length="315" mass="34428">MRTDLLNPDELLASDGAAATAPGRRGVGEVRGPRELPRGYAHPHASEEARRIAEDGLVLRAQVGSGVHGTAVSGQDDRDEMGICLEPREFVTGLARVPAGTSATSRRAEFEQYQRHTAWDRDGGLRNRSGAGDLDVVVYSARKWARLALAGNPTVLLLLFVPDEEVVYRDAAGAELVENAHRFVSRLAAQRFLGYLRSQRAAMTGSAGAHTNRPELVAEHGYDTKFAMHALRLGVQGVELLTTGRITLPVPQPARERLRAVRRGEVPLEQVVRAVAAAEERLEALRQSPAVPAEPDRAWVDDWLHRAHAAYWARG</sequence>
<dbReference type="PANTHER" id="PTHR34817:SF1">
    <property type="entry name" value="NUCLEOTIDYLTRANSFERASE"/>
    <property type="match status" value="1"/>
</dbReference>
<name>A0A2S6IVH0_9ACTN</name>